<evidence type="ECO:0000256" key="7">
    <source>
        <dbReference type="ARBA" id="ARBA00022807"/>
    </source>
</evidence>
<feature type="region of interest" description="Disordered" evidence="8">
    <location>
        <begin position="1869"/>
        <end position="1889"/>
    </location>
</feature>
<keyword evidence="4" id="KW-0645">Protease</keyword>
<dbReference type="InterPro" id="IPR006615">
    <property type="entry name" value="Pept_C19_DUSP"/>
</dbReference>
<dbReference type="SUPFAM" id="SSF143791">
    <property type="entry name" value="DUSP-like"/>
    <property type="match status" value="1"/>
</dbReference>
<dbReference type="Gene3D" id="3.90.70.10">
    <property type="entry name" value="Cysteine proteinases"/>
    <property type="match status" value="2"/>
</dbReference>
<evidence type="ECO:0000256" key="4">
    <source>
        <dbReference type="ARBA" id="ARBA00022670"/>
    </source>
</evidence>
<dbReference type="PROSITE" id="PS00973">
    <property type="entry name" value="USP_2"/>
    <property type="match status" value="1"/>
</dbReference>
<feature type="region of interest" description="Disordered" evidence="8">
    <location>
        <begin position="72"/>
        <end position="121"/>
    </location>
</feature>
<organism evidence="11">
    <name type="scientific">Chaetoceros debilis</name>
    <dbReference type="NCBI Taxonomy" id="122233"/>
    <lineage>
        <taxon>Eukaryota</taxon>
        <taxon>Sar</taxon>
        <taxon>Stramenopiles</taxon>
        <taxon>Ochrophyta</taxon>
        <taxon>Bacillariophyta</taxon>
        <taxon>Coscinodiscophyceae</taxon>
        <taxon>Chaetocerotophycidae</taxon>
        <taxon>Chaetocerotales</taxon>
        <taxon>Chaetocerotaceae</taxon>
        <taxon>Chaetoceros</taxon>
    </lineage>
</organism>
<dbReference type="SMART" id="SM00695">
    <property type="entry name" value="DUSP"/>
    <property type="match status" value="1"/>
</dbReference>
<feature type="region of interest" description="Disordered" evidence="8">
    <location>
        <begin position="598"/>
        <end position="626"/>
    </location>
</feature>
<dbReference type="SUPFAM" id="SSF54001">
    <property type="entry name" value="Cysteine proteinases"/>
    <property type="match status" value="1"/>
</dbReference>
<evidence type="ECO:0000256" key="8">
    <source>
        <dbReference type="SAM" id="MobiDB-lite"/>
    </source>
</evidence>
<protein>
    <recommendedName>
        <fullName evidence="3">ubiquitinyl hydrolase 1</fullName>
        <ecNumber evidence="3">3.4.19.12</ecNumber>
    </recommendedName>
</protein>
<feature type="region of interest" description="Disordered" evidence="8">
    <location>
        <begin position="1549"/>
        <end position="1572"/>
    </location>
</feature>
<feature type="domain" description="USP" evidence="9">
    <location>
        <begin position="1211"/>
        <end position="1958"/>
    </location>
</feature>
<feature type="compositionally biased region" description="Basic and acidic residues" evidence="8">
    <location>
        <begin position="1549"/>
        <end position="1564"/>
    </location>
</feature>
<evidence type="ECO:0000259" key="10">
    <source>
        <dbReference type="PROSITE" id="PS51283"/>
    </source>
</evidence>
<feature type="compositionally biased region" description="Low complexity" evidence="8">
    <location>
        <begin position="72"/>
        <end position="98"/>
    </location>
</feature>
<evidence type="ECO:0000259" key="9">
    <source>
        <dbReference type="PROSITE" id="PS50235"/>
    </source>
</evidence>
<dbReference type="InterPro" id="IPR018200">
    <property type="entry name" value="USP_CS"/>
</dbReference>
<dbReference type="InterPro" id="IPR038765">
    <property type="entry name" value="Papain-like_cys_pep_sf"/>
</dbReference>
<keyword evidence="5" id="KW-0833">Ubl conjugation pathway</keyword>
<feature type="region of interest" description="Disordered" evidence="8">
    <location>
        <begin position="146"/>
        <end position="171"/>
    </location>
</feature>
<feature type="domain" description="DUSP" evidence="10">
    <location>
        <begin position="950"/>
        <end position="1061"/>
    </location>
</feature>
<sequence>MSSTSANISESEHSFHSNGVNNAAANTSSSSGNVPIYAITGLSHILSVSNACQILGEPVVRHLVKAFLRSTASHNPSHNNGNGNSANRNNKSQQSSNKPTATSSRDKYNDIPFHNLPHAVDPTEADDEVHWVDLLTKALMYDFDNTHTQNGHGKDERSKTGGNNDAKTKPQAVPVRPWVLSAWHRMMNFPPQSEYTNLTLQQQQHLSSLNSKIPFPLLGLDKSTFLRSGIIFPSCIAPHAGTNGHLALLECLFYALATPPTTALVTRLAKVANAIPKSGVGFREWRNYCRREYSKAMVDGPTGGGAESGPGSSHNMRNPSAQRTLLLLPDLIIFFGVTKRYNDLFVDNMRINDRCRGIEKTTNATGNDLVADANCELKITKEGENYIISMARLTYRMYDAFQKKGAISRDSIHKFLSDIYGEDSYAKASVKGVLDQMFGENNKEGNGVDKAPPKQFTSLNEAQYIQSSRDTVSIIPGNFEYPNRLEHILFDWFVRLGNAILPNFMAQLDAFYSTTTPVVGIGTSLQAKYDMIQTQNTGDADIQKLYRIFAISEVISGSKLASPSKNSRMGIVPSAAHMSLFQVKRRFRSIIEKGLGNRCDSENDGEESDTNGSNSSSSFSSIEEEGHHLPIEEDAGETLPSKSSLSRLGDLPKNVIDDDVLIQAVSSPDEDMGHGGFITPKLAKLLFRSVCIRFKKDRNGQSSDSRLDALIRTGTDVNDEQDHDADKGDSQEMTYWDMFDFLSFGCNAVRGELISEDSDLPILELLFLMFSLLPSSGNFGIPETIDTEYEMKKGNEETEAGEKPASLNKVQIAHMVLLLIEHYSFRLKADSSQTEDNSLIAFDASGDLIDAEVDVSVASLLGLLPKSIHDEDVSRKTVKGTKISLQALVDYVFEEIHTTSPNSSRKDDMNCTDFIAWHKKSCNTSSLHKVGSLIIDMRLIGACVFGIKPYSPSMERNLVKEIQNRFKYKYPSSESAKRGPLGTTWYIINTLWWKEWERYSKEGRHFSLPSINNDQLLASNRSLALRAGLRFRYDYELLPPLAWSALQGWHDGGPPISRTVAPFHEKGPLSSERKGRSHEIELHPMFITILLSDSSSGGEPRPFQQCFPVSRYLPLRSLLENLCQSLDVDSNDARLWVNHSRAILKLDNNIIQQLKTKKIINGEEDIMNKNVEIVVELKDEEGGWPSSQKEVKYDEKNRHEEQTSPLGVGIVGLHNMGNTCYMNSSIQCLSHTPILRDYFTTKSYLNDINRTNPLGYEGHLAQVSAVLFNTLWRRPNPTRSLSRKKLVSRQHVPLNVPCLTPKTFKDTLGRLNSDFSGNEQHDAQELLNFLLSGLSEDLNRIMEKPYTEAPDSDGRPDKELADIWWSNHLKREMSIIVALFTGQYKSLLTCQTCQYESARFEPFCSIEVPLPEDDQVSVQLVYFSLKENSVATKYSVRARHDGKLFDVLVTLAKVLHGDNDITIPERNDKTSSTQLHNNEHNVDNAELYDTMAKNMTVVRMESGYIANIQPESWSIDKIYNRDTGEIPMLFVYELDPKLPKSKIESNVYKEIDDKNPTSKEENKGDGGNNTSTPTTSAVKYSFLAMCQRRVELSHAPFLHYWYHRVFGTPFILRIADLEGYTGRDLYDLVAKRLIPYVSEKVIKIISKRLFESNSMDEVDNAGAPGKLRKGRRQRFNHTCAGSESSAFGNMPRYGFRLRVTSREGKRCEVCPWYDCCAGCLITDDDYPTIAMCGDTIAIDWHIGVDLATDCFDSLSNGAEPRGNMLTNTKKHKTCHGGKNKFGKECITLEDCLDAFTKEEKMPDTYCSKCKDLRMQKKAMSLWRLPPVMIITLKRFQFTEKIKRKLRDYVHFPVEGLDISRVVAADDEITSPKSNGNGEASKSEDNALRPDIHCGRNESLYDLYAVIHHQGALTGGHYVASMKSEVDGKWRLFNDAAVYDVSSKDVVDASAYILFYVRRDVKDASLENFWDTQPREGEGMTEEEVEKMMKQKDRCVIS</sequence>
<dbReference type="GO" id="GO:0006508">
    <property type="term" value="P:proteolysis"/>
    <property type="evidence" value="ECO:0007669"/>
    <property type="project" value="UniProtKB-KW"/>
</dbReference>
<dbReference type="InterPro" id="IPR001394">
    <property type="entry name" value="Peptidase_C19_UCH"/>
</dbReference>
<dbReference type="InterPro" id="IPR050185">
    <property type="entry name" value="Ub_carboxyl-term_hydrolase"/>
</dbReference>
<dbReference type="EMBL" id="HBIO01009700">
    <property type="protein sequence ID" value="CAE0462644.1"/>
    <property type="molecule type" value="Transcribed_RNA"/>
</dbReference>
<dbReference type="PROSITE" id="PS50235">
    <property type="entry name" value="USP_3"/>
    <property type="match status" value="1"/>
</dbReference>
<accession>A0A7S3V7L3</accession>
<dbReference type="PROSITE" id="PS51283">
    <property type="entry name" value="DUSP"/>
    <property type="match status" value="1"/>
</dbReference>
<dbReference type="PROSITE" id="PS00972">
    <property type="entry name" value="USP_1"/>
    <property type="match status" value="1"/>
</dbReference>
<evidence type="ECO:0000313" key="11">
    <source>
        <dbReference type="EMBL" id="CAE0462644.1"/>
    </source>
</evidence>
<dbReference type="PANTHER" id="PTHR21646">
    <property type="entry name" value="UBIQUITIN CARBOXYL-TERMINAL HYDROLASE"/>
    <property type="match status" value="1"/>
</dbReference>
<evidence type="ECO:0000256" key="3">
    <source>
        <dbReference type="ARBA" id="ARBA00012759"/>
    </source>
</evidence>
<name>A0A7S3V7L3_9STRA</name>
<dbReference type="EC" id="3.4.19.12" evidence="3"/>
<dbReference type="InterPro" id="IPR028889">
    <property type="entry name" value="USP"/>
</dbReference>
<dbReference type="Pfam" id="PF00443">
    <property type="entry name" value="UCH"/>
    <property type="match status" value="1"/>
</dbReference>
<proteinExistence type="inferred from homology"/>
<gene>
    <name evidence="11" type="ORF">CDEB00056_LOCUS7485</name>
</gene>
<dbReference type="GO" id="GO:0004843">
    <property type="term" value="F:cysteine-type deubiquitinase activity"/>
    <property type="evidence" value="ECO:0007669"/>
    <property type="project" value="UniProtKB-EC"/>
</dbReference>
<keyword evidence="7" id="KW-0788">Thiol protease</keyword>
<evidence type="ECO:0000256" key="1">
    <source>
        <dbReference type="ARBA" id="ARBA00000707"/>
    </source>
</evidence>
<comment type="similarity">
    <text evidence="2">Belongs to the peptidase C19 family.</text>
</comment>
<feature type="compositionally biased region" description="Low complexity" evidence="8">
    <location>
        <begin position="610"/>
        <end position="621"/>
    </location>
</feature>
<reference evidence="11" key="1">
    <citation type="submission" date="2021-01" db="EMBL/GenBank/DDBJ databases">
        <authorList>
            <person name="Corre E."/>
            <person name="Pelletier E."/>
            <person name="Niang G."/>
            <person name="Scheremetjew M."/>
            <person name="Finn R."/>
            <person name="Kale V."/>
            <person name="Holt S."/>
            <person name="Cochrane G."/>
            <person name="Meng A."/>
            <person name="Brown T."/>
            <person name="Cohen L."/>
        </authorList>
    </citation>
    <scope>NUCLEOTIDE SEQUENCE</scope>
    <source>
        <strain evidence="11">MM31A-1</strain>
    </source>
</reference>
<feature type="compositionally biased region" description="Basic and acidic residues" evidence="8">
    <location>
        <begin position="1880"/>
        <end position="1889"/>
    </location>
</feature>
<dbReference type="PANTHER" id="PTHR21646:SF24">
    <property type="entry name" value="UBIQUITIN CARBOXYL-TERMINAL HYDROLASE"/>
    <property type="match status" value="1"/>
</dbReference>
<evidence type="ECO:0000256" key="2">
    <source>
        <dbReference type="ARBA" id="ARBA00009085"/>
    </source>
</evidence>
<dbReference type="Gene3D" id="3.30.2230.10">
    <property type="entry name" value="DUSP-like"/>
    <property type="match status" value="1"/>
</dbReference>
<keyword evidence="6" id="KW-0378">Hydrolase</keyword>
<dbReference type="GO" id="GO:0016579">
    <property type="term" value="P:protein deubiquitination"/>
    <property type="evidence" value="ECO:0007669"/>
    <property type="project" value="InterPro"/>
</dbReference>
<evidence type="ECO:0000256" key="5">
    <source>
        <dbReference type="ARBA" id="ARBA00022786"/>
    </source>
</evidence>
<evidence type="ECO:0000256" key="6">
    <source>
        <dbReference type="ARBA" id="ARBA00022801"/>
    </source>
</evidence>
<feature type="compositionally biased region" description="Polar residues" evidence="8">
    <location>
        <begin position="1870"/>
        <end position="1879"/>
    </location>
</feature>
<dbReference type="InterPro" id="IPR035927">
    <property type="entry name" value="DUSP-like_sf"/>
</dbReference>
<comment type="catalytic activity">
    <reaction evidence="1">
        <text>Thiol-dependent hydrolysis of ester, thioester, amide, peptide and isopeptide bonds formed by the C-terminal Gly of ubiquitin (a 76-residue protein attached to proteins as an intracellular targeting signal).</text>
        <dbReference type="EC" id="3.4.19.12"/>
    </reaction>
</comment>
<dbReference type="Pfam" id="PF06337">
    <property type="entry name" value="DUSP"/>
    <property type="match status" value="1"/>
</dbReference>